<protein>
    <submittedName>
        <fullName evidence="1">Uncharacterized protein</fullName>
    </submittedName>
</protein>
<keyword evidence="2" id="KW-1185">Reference proteome</keyword>
<dbReference type="Proteomes" id="UP000002640">
    <property type="component" value="Unassembled WGS sequence"/>
</dbReference>
<accession>G4YIJ7</accession>
<dbReference type="EMBL" id="JH159151">
    <property type="protein sequence ID" value="EGZ28121.1"/>
    <property type="molecule type" value="Genomic_DNA"/>
</dbReference>
<dbReference type="InParanoid" id="G4YIJ7"/>
<gene>
    <name evidence="1" type="ORF">PHYSODRAFT_472415</name>
</gene>
<dbReference type="KEGG" id="psoj:PHYSODRAFT_472415"/>
<proteinExistence type="predicted"/>
<dbReference type="OMA" id="PAFEALW"/>
<dbReference type="RefSeq" id="XP_009515396.1">
    <property type="nucleotide sequence ID" value="XM_009517101.1"/>
</dbReference>
<evidence type="ECO:0000313" key="1">
    <source>
        <dbReference type="EMBL" id="EGZ28121.1"/>
    </source>
</evidence>
<dbReference type="AlphaFoldDB" id="G4YIJ7"/>
<sequence length="198" mass="22185">MIAQLSQPVEEEIPVSQVAIQAAFRQSHDPVLLPLGRAGHRDKEVKASSSALWSGVQWWAVLADHAHNNPSFAAMWSKVAPPTLSLSPPSRFVISIPSFFVSEDDEDDDDDEDEDFEKVRVERMISFLRQLLEIPIEEVPRLRRSCRTQHGKLWTVLRALSGSLILLRFTPSEDEQRSVDLTIQCSDLADLSAVCIPG</sequence>
<name>G4YIJ7_PHYSP</name>
<organism evidence="1 2">
    <name type="scientific">Phytophthora sojae (strain P6497)</name>
    <name type="common">Soybean stem and root rot agent</name>
    <name type="synonym">Phytophthora megasperma f. sp. glycines</name>
    <dbReference type="NCBI Taxonomy" id="1094619"/>
    <lineage>
        <taxon>Eukaryota</taxon>
        <taxon>Sar</taxon>
        <taxon>Stramenopiles</taxon>
        <taxon>Oomycota</taxon>
        <taxon>Peronosporomycetes</taxon>
        <taxon>Peronosporales</taxon>
        <taxon>Peronosporaceae</taxon>
        <taxon>Phytophthora</taxon>
    </lineage>
</organism>
<reference evidence="1 2" key="1">
    <citation type="journal article" date="2006" name="Science">
        <title>Phytophthora genome sequences uncover evolutionary origins and mechanisms of pathogenesis.</title>
        <authorList>
            <person name="Tyler B.M."/>
            <person name="Tripathy S."/>
            <person name="Zhang X."/>
            <person name="Dehal P."/>
            <person name="Jiang R.H."/>
            <person name="Aerts A."/>
            <person name="Arredondo F.D."/>
            <person name="Baxter L."/>
            <person name="Bensasson D."/>
            <person name="Beynon J.L."/>
            <person name="Chapman J."/>
            <person name="Damasceno C.M."/>
            <person name="Dorrance A.E."/>
            <person name="Dou D."/>
            <person name="Dickerman A.W."/>
            <person name="Dubchak I.L."/>
            <person name="Garbelotto M."/>
            <person name="Gijzen M."/>
            <person name="Gordon S.G."/>
            <person name="Govers F."/>
            <person name="Grunwald N.J."/>
            <person name="Huang W."/>
            <person name="Ivors K.L."/>
            <person name="Jones R.W."/>
            <person name="Kamoun S."/>
            <person name="Krampis K."/>
            <person name="Lamour K.H."/>
            <person name="Lee M.K."/>
            <person name="McDonald W.H."/>
            <person name="Medina M."/>
            <person name="Meijer H.J."/>
            <person name="Nordberg E.K."/>
            <person name="Maclean D.J."/>
            <person name="Ospina-Giraldo M.D."/>
            <person name="Morris P.F."/>
            <person name="Phuntumart V."/>
            <person name="Putnam N.H."/>
            <person name="Rash S."/>
            <person name="Rose J.K."/>
            <person name="Sakihama Y."/>
            <person name="Salamov A.A."/>
            <person name="Savidor A."/>
            <person name="Scheuring C.F."/>
            <person name="Smith B.M."/>
            <person name="Sobral B.W."/>
            <person name="Terry A."/>
            <person name="Torto-Alalibo T.A."/>
            <person name="Win J."/>
            <person name="Xu Z."/>
            <person name="Zhang H."/>
            <person name="Grigoriev I.V."/>
            <person name="Rokhsar D.S."/>
            <person name="Boore J.L."/>
        </authorList>
    </citation>
    <scope>NUCLEOTIDE SEQUENCE [LARGE SCALE GENOMIC DNA]</scope>
    <source>
        <strain evidence="1 2">P6497</strain>
    </source>
</reference>
<dbReference type="GeneID" id="20654227"/>
<evidence type="ECO:0000313" key="2">
    <source>
        <dbReference type="Proteomes" id="UP000002640"/>
    </source>
</evidence>